<dbReference type="STRING" id="670386.D3B8R5"/>
<dbReference type="Gene3D" id="3.30.200.20">
    <property type="entry name" value="Phosphorylase Kinase, domain 1"/>
    <property type="match status" value="1"/>
</dbReference>
<dbReference type="PRINTS" id="PR00109">
    <property type="entry name" value="TYRKINASE"/>
</dbReference>
<dbReference type="InterPro" id="IPR051681">
    <property type="entry name" value="Ser/Thr_Kinases-Pseudokinases"/>
</dbReference>
<keyword evidence="3 6" id="KW-0547">Nucleotide-binding</keyword>
<dbReference type="PROSITE" id="PS00107">
    <property type="entry name" value="PROTEIN_KINASE_ATP"/>
    <property type="match status" value="1"/>
</dbReference>
<evidence type="ECO:0000256" key="7">
    <source>
        <dbReference type="SAM" id="MobiDB-lite"/>
    </source>
</evidence>
<dbReference type="Pfam" id="PF07714">
    <property type="entry name" value="PK_Tyr_Ser-Thr"/>
    <property type="match status" value="1"/>
</dbReference>
<dbReference type="RefSeq" id="XP_020434550.1">
    <property type="nucleotide sequence ID" value="XM_020575755.1"/>
</dbReference>
<dbReference type="InParanoid" id="D3B8R5"/>
<dbReference type="SUPFAM" id="SSF56112">
    <property type="entry name" value="Protein kinase-like (PK-like)"/>
    <property type="match status" value="1"/>
</dbReference>
<keyword evidence="4" id="KW-0418">Kinase</keyword>
<evidence type="ECO:0000256" key="6">
    <source>
        <dbReference type="PROSITE-ProRule" id="PRU10141"/>
    </source>
</evidence>
<feature type="compositionally biased region" description="Low complexity" evidence="7">
    <location>
        <begin position="675"/>
        <end position="708"/>
    </location>
</feature>
<protein>
    <submittedName>
        <fullName evidence="9">Filamin/ABP280 repeat-containing protein</fullName>
    </submittedName>
</protein>
<feature type="compositionally biased region" description="Polar residues" evidence="7">
    <location>
        <begin position="524"/>
        <end position="537"/>
    </location>
</feature>
<dbReference type="InterPro" id="IPR011009">
    <property type="entry name" value="Kinase-like_dom_sf"/>
</dbReference>
<dbReference type="EMBL" id="ADBJ01000020">
    <property type="protein sequence ID" value="EFA82433.1"/>
    <property type="molecule type" value="Genomic_DNA"/>
</dbReference>
<feature type="binding site" evidence="6">
    <location>
        <position position="150"/>
    </location>
    <ligand>
        <name>ATP</name>
        <dbReference type="ChEBI" id="CHEBI:30616"/>
    </ligand>
</feature>
<organism evidence="9 10">
    <name type="scientific">Heterostelium pallidum (strain ATCC 26659 / Pp 5 / PN500)</name>
    <name type="common">Cellular slime mold</name>
    <name type="synonym">Polysphondylium pallidum</name>
    <dbReference type="NCBI Taxonomy" id="670386"/>
    <lineage>
        <taxon>Eukaryota</taxon>
        <taxon>Amoebozoa</taxon>
        <taxon>Evosea</taxon>
        <taxon>Eumycetozoa</taxon>
        <taxon>Dictyostelia</taxon>
        <taxon>Acytosteliales</taxon>
        <taxon>Acytosteliaceae</taxon>
        <taxon>Heterostelium</taxon>
    </lineage>
</organism>
<comment type="caution">
    <text evidence="9">The sequence shown here is derived from an EMBL/GenBank/DDBJ whole genome shotgun (WGS) entry which is preliminary data.</text>
</comment>
<evidence type="ECO:0000256" key="4">
    <source>
        <dbReference type="ARBA" id="ARBA00022777"/>
    </source>
</evidence>
<feature type="domain" description="Protein kinase" evidence="8">
    <location>
        <begin position="123"/>
        <end position="371"/>
    </location>
</feature>
<dbReference type="Proteomes" id="UP000001396">
    <property type="component" value="Unassembled WGS sequence"/>
</dbReference>
<dbReference type="OMA" id="DEREYHT"/>
<accession>D3B8R5</accession>
<feature type="region of interest" description="Disordered" evidence="7">
    <location>
        <begin position="650"/>
        <end position="730"/>
    </location>
</feature>
<dbReference type="Gene3D" id="1.10.510.10">
    <property type="entry name" value="Transferase(Phosphotransferase) domain 1"/>
    <property type="match status" value="1"/>
</dbReference>
<keyword evidence="1" id="KW-0723">Serine/threonine-protein kinase</keyword>
<dbReference type="InterPro" id="IPR017441">
    <property type="entry name" value="Protein_kinase_ATP_BS"/>
</dbReference>
<dbReference type="PANTHER" id="PTHR44329:SF298">
    <property type="entry name" value="MIXED LINEAGE KINASE DOMAIN-LIKE PROTEIN"/>
    <property type="match status" value="1"/>
</dbReference>
<keyword evidence="10" id="KW-1185">Reference proteome</keyword>
<evidence type="ECO:0000256" key="1">
    <source>
        <dbReference type="ARBA" id="ARBA00022527"/>
    </source>
</evidence>
<dbReference type="PANTHER" id="PTHR44329">
    <property type="entry name" value="SERINE/THREONINE-PROTEIN KINASE TNNI3K-RELATED"/>
    <property type="match status" value="1"/>
</dbReference>
<dbReference type="PROSITE" id="PS50011">
    <property type="entry name" value="PROTEIN_KINASE_DOM"/>
    <property type="match status" value="1"/>
</dbReference>
<name>D3B8R5_HETP5</name>
<dbReference type="CDD" id="cd13999">
    <property type="entry name" value="STKc_MAP3K-like"/>
    <property type="match status" value="1"/>
</dbReference>
<evidence type="ECO:0000313" key="10">
    <source>
        <dbReference type="Proteomes" id="UP000001396"/>
    </source>
</evidence>
<dbReference type="SMART" id="SM00220">
    <property type="entry name" value="S_TKc"/>
    <property type="match status" value="1"/>
</dbReference>
<feature type="region of interest" description="Disordered" evidence="7">
    <location>
        <begin position="603"/>
        <end position="623"/>
    </location>
</feature>
<feature type="compositionally biased region" description="Low complexity" evidence="7">
    <location>
        <begin position="492"/>
        <end position="501"/>
    </location>
</feature>
<dbReference type="GO" id="GO:0005524">
    <property type="term" value="F:ATP binding"/>
    <property type="evidence" value="ECO:0007669"/>
    <property type="project" value="UniProtKB-UniRule"/>
</dbReference>
<feature type="compositionally biased region" description="Low complexity" evidence="7">
    <location>
        <begin position="508"/>
        <end position="523"/>
    </location>
</feature>
<feature type="region of interest" description="Disordered" evidence="7">
    <location>
        <begin position="420"/>
        <end position="537"/>
    </location>
</feature>
<dbReference type="AlphaFoldDB" id="D3B8R5"/>
<keyword evidence="2" id="KW-0808">Transferase</keyword>
<dbReference type="InterPro" id="IPR001245">
    <property type="entry name" value="Ser-Thr/Tyr_kinase_cat_dom"/>
</dbReference>
<evidence type="ECO:0000256" key="2">
    <source>
        <dbReference type="ARBA" id="ARBA00022679"/>
    </source>
</evidence>
<feature type="compositionally biased region" description="Polar residues" evidence="7">
    <location>
        <begin position="721"/>
        <end position="730"/>
    </location>
</feature>
<feature type="compositionally biased region" description="Basic and acidic residues" evidence="7">
    <location>
        <begin position="468"/>
        <end position="478"/>
    </location>
</feature>
<dbReference type="InterPro" id="IPR008271">
    <property type="entry name" value="Ser/Thr_kinase_AS"/>
</dbReference>
<feature type="compositionally biased region" description="Low complexity" evidence="7">
    <location>
        <begin position="445"/>
        <end position="461"/>
    </location>
</feature>
<dbReference type="GO" id="GO:0004674">
    <property type="term" value="F:protein serine/threonine kinase activity"/>
    <property type="evidence" value="ECO:0007669"/>
    <property type="project" value="UniProtKB-KW"/>
</dbReference>
<dbReference type="GeneID" id="31360345"/>
<evidence type="ECO:0000259" key="8">
    <source>
        <dbReference type="PROSITE" id="PS50011"/>
    </source>
</evidence>
<evidence type="ECO:0000256" key="5">
    <source>
        <dbReference type="ARBA" id="ARBA00022840"/>
    </source>
</evidence>
<dbReference type="PROSITE" id="PS00108">
    <property type="entry name" value="PROTEIN_KINASE_ST"/>
    <property type="match status" value="1"/>
</dbReference>
<dbReference type="InterPro" id="IPR000719">
    <property type="entry name" value="Prot_kinase_dom"/>
</dbReference>
<keyword evidence="5 6" id="KW-0067">ATP-binding</keyword>
<sequence>MLQSKDNITKKCAVRAVSNLSSSFDTKKESSIKLITCLLDLLKSATSDLSLKVLIYKSFSNFCRNAATPTTATVDLAEWQWRQRDKYNTKIVNGGGKIFLRHLLENAKSRKISIIKPIAYQEVSFGSELGHGVSGTVWKGTWNGHVVAIKYYNEDNLAFDEREYHTEGTLLTVLQHPNILHCIGGSPQHSKMFIVCDYLSRGSLNHLIHSKEVPLSNYKIVHFAIQAAAGMEYLHSLGIIHRDLKSGNLLIDDDWNVRVCDFGLCRIVDPRRMTKGAGTACYMAVEVLKGSTEYSQKADVFSFGMLLWECFAREIPYHDKQQIEWVNMVLEEAYRLPIPDNCPPELASIIKRCWDSNPDSRPTFTEIHQELTQIRDRMKADGIFEVFEAASPTASNVPATSSSMSPPVTAALSLTSSMIIQPPDLNNNNNDSESDSKSNTDEEISSSLSSGTGSPIGTTSPTPSPSWRKWEMSAPDRQKTKRISAFRVNTYSAPPSSATSPKDLETEPIPITTAASASTSPTTEENTGKTVTNTFSTLSTDTSGIPFSLSSNEEEFSDTSSYMSSAAVSALSSRSNSTLSMNDNFHPNFNPSELDGLLKKSVSEHQLRSSTTNSHHHHHYFNNTIKPIPNRLKQSITAPLMGTTRITSINKIDNQPTSPPGQQSCISPPKSEPINTSPSNFSKNNNNDNNNNNNNNNNKTTSFSPPTSYKKIQPIVKLPATSGSKNITNQ</sequence>
<evidence type="ECO:0000256" key="3">
    <source>
        <dbReference type="ARBA" id="ARBA00022741"/>
    </source>
</evidence>
<feature type="compositionally biased region" description="Polar residues" evidence="7">
    <location>
        <begin position="650"/>
        <end position="666"/>
    </location>
</feature>
<reference evidence="9 10" key="1">
    <citation type="journal article" date="2011" name="Genome Res.">
        <title>Phylogeny-wide analysis of social amoeba genomes highlights ancient origins for complex intercellular communication.</title>
        <authorList>
            <person name="Heidel A.J."/>
            <person name="Lawal H.M."/>
            <person name="Felder M."/>
            <person name="Schilde C."/>
            <person name="Helps N.R."/>
            <person name="Tunggal B."/>
            <person name="Rivero F."/>
            <person name="John U."/>
            <person name="Schleicher M."/>
            <person name="Eichinger L."/>
            <person name="Platzer M."/>
            <person name="Noegel A.A."/>
            <person name="Schaap P."/>
            <person name="Gloeckner G."/>
        </authorList>
    </citation>
    <scope>NUCLEOTIDE SEQUENCE [LARGE SCALE GENOMIC DNA]</scope>
    <source>
        <strain evidence="10">ATCC 26659 / Pp 5 / PN500</strain>
    </source>
</reference>
<gene>
    <name evidence="9" type="ORF">PPL_04858</name>
</gene>
<evidence type="ECO:0000313" key="9">
    <source>
        <dbReference type="EMBL" id="EFA82433.1"/>
    </source>
</evidence>
<proteinExistence type="predicted"/>